<dbReference type="InterPro" id="IPR052168">
    <property type="entry name" value="Cytochrome_b561_oxidase"/>
</dbReference>
<evidence type="ECO:0000256" key="3">
    <source>
        <dbReference type="ARBA" id="ARBA00022448"/>
    </source>
</evidence>
<dbReference type="GO" id="GO:0022904">
    <property type="term" value="P:respiratory electron transport chain"/>
    <property type="evidence" value="ECO:0007669"/>
    <property type="project" value="InterPro"/>
</dbReference>
<evidence type="ECO:0000256" key="1">
    <source>
        <dbReference type="ARBA" id="ARBA00001970"/>
    </source>
</evidence>
<evidence type="ECO:0000256" key="13">
    <source>
        <dbReference type="SAM" id="Phobius"/>
    </source>
</evidence>
<reference evidence="15 16" key="1">
    <citation type="submission" date="2019-11" db="EMBL/GenBank/DDBJ databases">
        <authorList>
            <person name="Dong K."/>
        </authorList>
    </citation>
    <scope>NUCLEOTIDE SEQUENCE [LARGE SCALE GENOMIC DNA]</scope>
    <source>
        <strain evidence="15 16">JCM 17370</strain>
    </source>
</reference>
<dbReference type="GO" id="GO:0046872">
    <property type="term" value="F:metal ion binding"/>
    <property type="evidence" value="ECO:0007669"/>
    <property type="project" value="UniProtKB-KW"/>
</dbReference>
<evidence type="ECO:0000256" key="5">
    <source>
        <dbReference type="ARBA" id="ARBA00022617"/>
    </source>
</evidence>
<dbReference type="RefSeq" id="WP_155064027.1">
    <property type="nucleotide sequence ID" value="NZ_WMIF01000008.1"/>
</dbReference>
<feature type="transmembrane region" description="Helical" evidence="13">
    <location>
        <begin position="161"/>
        <end position="182"/>
    </location>
</feature>
<protein>
    <submittedName>
        <fullName evidence="15">Cytochrome b</fullName>
    </submittedName>
</protein>
<evidence type="ECO:0000313" key="15">
    <source>
        <dbReference type="EMBL" id="MTH34465.1"/>
    </source>
</evidence>
<dbReference type="GO" id="GO:0005886">
    <property type="term" value="C:plasma membrane"/>
    <property type="evidence" value="ECO:0007669"/>
    <property type="project" value="UniProtKB-SubCell"/>
</dbReference>
<gene>
    <name evidence="15" type="ORF">GL279_07625</name>
</gene>
<dbReference type="OrthoDB" id="7280471at2"/>
<comment type="cofactor">
    <cofactor evidence="1">
        <name>heme b</name>
        <dbReference type="ChEBI" id="CHEBI:60344"/>
    </cofactor>
</comment>
<keyword evidence="8" id="KW-0249">Electron transport</keyword>
<keyword evidence="9 13" id="KW-1133">Transmembrane helix</keyword>
<accession>A0A844H391</accession>
<evidence type="ECO:0000256" key="9">
    <source>
        <dbReference type="ARBA" id="ARBA00022989"/>
    </source>
</evidence>
<evidence type="ECO:0000256" key="4">
    <source>
        <dbReference type="ARBA" id="ARBA00022475"/>
    </source>
</evidence>
<evidence type="ECO:0000313" key="16">
    <source>
        <dbReference type="Proteomes" id="UP000442533"/>
    </source>
</evidence>
<feature type="transmembrane region" description="Helical" evidence="13">
    <location>
        <begin position="108"/>
        <end position="126"/>
    </location>
</feature>
<dbReference type="GO" id="GO:0020037">
    <property type="term" value="F:heme binding"/>
    <property type="evidence" value="ECO:0007669"/>
    <property type="project" value="TreeGrafter"/>
</dbReference>
<comment type="subcellular location">
    <subcellularLocation>
        <location evidence="2">Cell membrane</location>
        <topology evidence="2">Multi-pass membrane protein</topology>
    </subcellularLocation>
</comment>
<evidence type="ECO:0000256" key="11">
    <source>
        <dbReference type="ARBA" id="ARBA00023136"/>
    </source>
</evidence>
<dbReference type="Pfam" id="PF01292">
    <property type="entry name" value="Ni_hydr_CYTB"/>
    <property type="match status" value="1"/>
</dbReference>
<organism evidence="15 16">
    <name type="scientific">Paracoccus limosus</name>
    <dbReference type="NCBI Taxonomy" id="913252"/>
    <lineage>
        <taxon>Bacteria</taxon>
        <taxon>Pseudomonadati</taxon>
        <taxon>Pseudomonadota</taxon>
        <taxon>Alphaproteobacteria</taxon>
        <taxon>Rhodobacterales</taxon>
        <taxon>Paracoccaceae</taxon>
        <taxon>Paracoccus</taxon>
    </lineage>
</organism>
<dbReference type="PANTHER" id="PTHR30529:SF1">
    <property type="entry name" value="CYTOCHROME B561 HOMOLOG 2"/>
    <property type="match status" value="1"/>
</dbReference>
<evidence type="ECO:0000256" key="2">
    <source>
        <dbReference type="ARBA" id="ARBA00004651"/>
    </source>
</evidence>
<dbReference type="PANTHER" id="PTHR30529">
    <property type="entry name" value="CYTOCHROME B561"/>
    <property type="match status" value="1"/>
</dbReference>
<keyword evidence="11 13" id="KW-0472">Membrane</keyword>
<evidence type="ECO:0000256" key="10">
    <source>
        <dbReference type="ARBA" id="ARBA00023004"/>
    </source>
</evidence>
<feature type="domain" description="Cytochrome b561 bacterial/Ni-hydrogenase" evidence="14">
    <location>
        <begin position="25"/>
        <end position="192"/>
    </location>
</feature>
<evidence type="ECO:0000256" key="8">
    <source>
        <dbReference type="ARBA" id="ARBA00022982"/>
    </source>
</evidence>
<evidence type="ECO:0000256" key="7">
    <source>
        <dbReference type="ARBA" id="ARBA00022723"/>
    </source>
</evidence>
<dbReference type="SUPFAM" id="SSF81342">
    <property type="entry name" value="Transmembrane di-heme cytochromes"/>
    <property type="match status" value="1"/>
</dbReference>
<comment type="similarity">
    <text evidence="12">Belongs to the cytochrome b561 family.</text>
</comment>
<keyword evidence="7" id="KW-0479">Metal-binding</keyword>
<dbReference type="Proteomes" id="UP000442533">
    <property type="component" value="Unassembled WGS sequence"/>
</dbReference>
<evidence type="ECO:0000259" key="14">
    <source>
        <dbReference type="Pfam" id="PF01292"/>
    </source>
</evidence>
<keyword evidence="4" id="KW-1003">Cell membrane</keyword>
<keyword evidence="6 13" id="KW-0812">Transmembrane</keyword>
<sequence>MHDPHTPHQNSAPAALPWRDTRTLYGRITRLLHWAIAALMLWQFTGMVLKLALGRAPVVGFFVGSHQKVGTVLFVLIALRVIWALANRGHRPDHGAGLVGLAARLGHLALYAVMLLVPVAALLRAWGSAKPFAPFGQQIFAAQTPEIGWAVGFGELLHGEAAWLLLALIAGHVLMVCVHEGLWRDGTLSRMAGRRRLTGADRSRDFR</sequence>
<comment type="caution">
    <text evidence="15">The sequence shown here is derived from an EMBL/GenBank/DDBJ whole genome shotgun (WGS) entry which is preliminary data.</text>
</comment>
<feature type="transmembrane region" description="Helical" evidence="13">
    <location>
        <begin position="69"/>
        <end position="87"/>
    </location>
</feature>
<keyword evidence="5" id="KW-0349">Heme</keyword>
<feature type="transmembrane region" description="Helical" evidence="13">
    <location>
        <begin position="31"/>
        <end position="49"/>
    </location>
</feature>
<proteinExistence type="inferred from homology"/>
<dbReference type="InterPro" id="IPR011577">
    <property type="entry name" value="Cyt_b561_bac/Ni-Hgenase"/>
</dbReference>
<keyword evidence="10" id="KW-0408">Iron</keyword>
<name>A0A844H391_9RHOB</name>
<keyword evidence="3" id="KW-0813">Transport</keyword>
<dbReference type="AlphaFoldDB" id="A0A844H391"/>
<dbReference type="EMBL" id="WMIF01000008">
    <property type="protein sequence ID" value="MTH34465.1"/>
    <property type="molecule type" value="Genomic_DNA"/>
</dbReference>
<dbReference type="InterPro" id="IPR016174">
    <property type="entry name" value="Di-haem_cyt_TM"/>
</dbReference>
<keyword evidence="16" id="KW-1185">Reference proteome</keyword>
<evidence type="ECO:0000256" key="12">
    <source>
        <dbReference type="ARBA" id="ARBA00037975"/>
    </source>
</evidence>
<dbReference type="GO" id="GO:0009055">
    <property type="term" value="F:electron transfer activity"/>
    <property type="evidence" value="ECO:0007669"/>
    <property type="project" value="InterPro"/>
</dbReference>
<evidence type="ECO:0000256" key="6">
    <source>
        <dbReference type="ARBA" id="ARBA00022692"/>
    </source>
</evidence>